<dbReference type="RefSeq" id="WP_253962602.1">
    <property type="nucleotide sequence ID" value="NZ_JALHBS010000007.1"/>
</dbReference>
<gene>
    <name evidence="8" type="ORF">MJ956_00915</name>
</gene>
<keyword evidence="3" id="KW-0678">Repressor</keyword>
<reference evidence="8" key="1">
    <citation type="submission" date="2022-03" db="EMBL/GenBank/DDBJ databases">
        <title>Aurantimonas Liuensis sp. Nov., isolated from the hadal seawater of the Mariana Trench.</title>
        <authorList>
            <person name="Liu R."/>
        </authorList>
    </citation>
    <scope>NUCLEOTIDE SEQUENCE</scope>
    <source>
        <strain evidence="8">LRZ36</strain>
    </source>
</reference>
<dbReference type="GO" id="GO:0008657">
    <property type="term" value="F:DNA topoisomerase type II (double strand cut, ATP-hydrolyzing) inhibitor activity"/>
    <property type="evidence" value="ECO:0007669"/>
    <property type="project" value="InterPro"/>
</dbReference>
<evidence type="ECO:0000256" key="2">
    <source>
        <dbReference type="ARBA" id="ARBA00015075"/>
    </source>
</evidence>
<organism evidence="8 9">
    <name type="scientific">Aurantimonas marianensis</name>
    <dbReference type="NCBI Taxonomy" id="2920428"/>
    <lineage>
        <taxon>Bacteria</taxon>
        <taxon>Pseudomonadati</taxon>
        <taxon>Pseudomonadota</taxon>
        <taxon>Alphaproteobacteria</taxon>
        <taxon>Hyphomicrobiales</taxon>
        <taxon>Aurantimonadaceae</taxon>
        <taxon>Aurantimonas</taxon>
    </lineage>
</organism>
<accession>A0A9X2H1U4</accession>
<evidence type="ECO:0000313" key="9">
    <source>
        <dbReference type="Proteomes" id="UP001155220"/>
    </source>
</evidence>
<evidence type="ECO:0000313" key="8">
    <source>
        <dbReference type="EMBL" id="MCP3053707.1"/>
    </source>
</evidence>
<dbReference type="Gene3D" id="2.30.30.110">
    <property type="match status" value="1"/>
</dbReference>
<keyword evidence="4" id="KW-0805">Transcription regulation</keyword>
<evidence type="ECO:0000256" key="6">
    <source>
        <dbReference type="ARBA" id="ARBA00029628"/>
    </source>
</evidence>
<sequence length="99" mass="10653">MARHDVHALSDGRGLVLNVQSDILDALNTRVVVPLLPIAHAPKPAKRLNPIFEIGGKKMVMATQFLSAIPLSALGERVTNLSSEHDAIVAALDMDFQGF</sequence>
<evidence type="ECO:0000256" key="1">
    <source>
        <dbReference type="ARBA" id="ARBA00005230"/>
    </source>
</evidence>
<evidence type="ECO:0000256" key="3">
    <source>
        <dbReference type="ARBA" id="ARBA00022491"/>
    </source>
</evidence>
<dbReference type="EMBL" id="JALHBS010000007">
    <property type="protein sequence ID" value="MCP3053707.1"/>
    <property type="molecule type" value="Genomic_DNA"/>
</dbReference>
<keyword evidence="5" id="KW-0804">Transcription</keyword>
<evidence type="ECO:0000256" key="5">
    <source>
        <dbReference type="ARBA" id="ARBA00023163"/>
    </source>
</evidence>
<dbReference type="SUPFAM" id="SSF50118">
    <property type="entry name" value="Cell growth inhibitor/plasmid maintenance toxic component"/>
    <property type="match status" value="1"/>
</dbReference>
<comment type="caution">
    <text evidence="8">The sequence shown here is derived from an EMBL/GenBank/DDBJ whole genome shotgun (WGS) entry which is preliminary data.</text>
</comment>
<evidence type="ECO:0000256" key="7">
    <source>
        <dbReference type="ARBA" id="ARBA00033135"/>
    </source>
</evidence>
<dbReference type="InterPro" id="IPR011067">
    <property type="entry name" value="Plasmid_toxin/cell-grow_inhib"/>
</dbReference>
<name>A0A9X2H1U4_9HYPH</name>
<dbReference type="InterPro" id="IPR002712">
    <property type="entry name" value="CcdB"/>
</dbReference>
<dbReference type="GO" id="GO:0006276">
    <property type="term" value="P:plasmid maintenance"/>
    <property type="evidence" value="ECO:0007669"/>
    <property type="project" value="InterPro"/>
</dbReference>
<keyword evidence="9" id="KW-1185">Reference proteome</keyword>
<dbReference type="AlphaFoldDB" id="A0A9X2H1U4"/>
<protein>
    <recommendedName>
        <fullName evidence="2">Toxin CcdB</fullName>
    </recommendedName>
    <alternativeName>
        <fullName evidence="7">Cytotoxic protein CcdB</fullName>
    </alternativeName>
    <alternativeName>
        <fullName evidence="6">Protein LetD</fullName>
    </alternativeName>
</protein>
<dbReference type="Pfam" id="PF01845">
    <property type="entry name" value="CcdB"/>
    <property type="match status" value="1"/>
</dbReference>
<proteinExistence type="inferred from homology"/>
<comment type="similarity">
    <text evidence="1">Belongs to the CcdB toxin family.</text>
</comment>
<evidence type="ECO:0000256" key="4">
    <source>
        <dbReference type="ARBA" id="ARBA00023015"/>
    </source>
</evidence>
<dbReference type="Proteomes" id="UP001155220">
    <property type="component" value="Unassembled WGS sequence"/>
</dbReference>